<accession>A0A0X3TQ32</accession>
<sequence>MQGGLVNRAKAVGEVAQRQDKTYSQGLRPSSNAVQHLVIRCLVNAGLSMWVGMPDPRICHGYTKLACHSRAGYRRSYRNLNGWTVFAGDPLLPLT</sequence>
<reference evidence="2" key="1">
    <citation type="submission" date="2015-12" db="EMBL/GenBank/DDBJ databases">
        <authorList>
            <person name="Zhang G."/>
            <person name="Stingl U."/>
        </authorList>
    </citation>
    <scope>NUCLEOTIDE SEQUENCE [LARGE SCALE GENOMIC DNA]</scope>
    <source>
        <strain evidence="2">ZGT108</strain>
    </source>
</reference>
<keyword evidence="2" id="KW-1185">Reference proteome</keyword>
<evidence type="ECO:0000313" key="2">
    <source>
        <dbReference type="Proteomes" id="UP000053690"/>
    </source>
</evidence>
<dbReference type="AlphaFoldDB" id="A0A0X3TQ32"/>
<comment type="caution">
    <text evidence="1">The sequence shown here is derived from an EMBL/GenBank/DDBJ whole genome shotgun (WGS) entry which is preliminary data.</text>
</comment>
<protein>
    <submittedName>
        <fullName evidence="1">Uncharacterized protein</fullName>
    </submittedName>
</protein>
<gene>
    <name evidence="1" type="ORF">AVO44_16010</name>
</gene>
<dbReference type="Proteomes" id="UP000053690">
    <property type="component" value="Unassembled WGS sequence"/>
</dbReference>
<dbReference type="EMBL" id="LQBP01000008">
    <property type="protein sequence ID" value="KUJ77823.1"/>
    <property type="molecule type" value="Genomic_DNA"/>
</dbReference>
<organism evidence="1 2">
    <name type="scientific">Ruegeria profundi</name>
    <dbReference type="NCBI Taxonomy" id="1685378"/>
    <lineage>
        <taxon>Bacteria</taxon>
        <taxon>Pseudomonadati</taxon>
        <taxon>Pseudomonadota</taxon>
        <taxon>Alphaproteobacteria</taxon>
        <taxon>Rhodobacterales</taxon>
        <taxon>Roseobacteraceae</taxon>
        <taxon>Ruegeria</taxon>
    </lineage>
</organism>
<evidence type="ECO:0000313" key="1">
    <source>
        <dbReference type="EMBL" id="KUJ77823.1"/>
    </source>
</evidence>
<name>A0A0X3TQ32_9RHOB</name>
<proteinExistence type="predicted"/>